<reference evidence="2" key="1">
    <citation type="submission" date="2016-10" db="EMBL/GenBank/DDBJ databases">
        <authorList>
            <person name="Varghese N."/>
            <person name="Submissions S."/>
        </authorList>
    </citation>
    <scope>NUCLEOTIDE SEQUENCE [LARGE SCALE GENOMIC DNA]</scope>
    <source>
        <strain evidence="2">DSM 13327</strain>
    </source>
</reference>
<dbReference type="RefSeq" id="WP_175490439.1">
    <property type="nucleotide sequence ID" value="NZ_FOTS01000001.1"/>
</dbReference>
<dbReference type="AlphaFoldDB" id="A0A1I4GPP2"/>
<dbReference type="STRING" id="1123291.SAMN04490355_100155"/>
<gene>
    <name evidence="1" type="ORF">SAMN04490355_100155</name>
</gene>
<keyword evidence="2" id="KW-1185">Reference proteome</keyword>
<protein>
    <submittedName>
        <fullName evidence="1">Uncharacterized protein</fullName>
    </submittedName>
</protein>
<name>A0A1I4GPP2_9FIRM</name>
<dbReference type="Proteomes" id="UP000199520">
    <property type="component" value="Unassembled WGS sequence"/>
</dbReference>
<sequence>MIKKAPNLIVKLQMSMYYQEWQFWITMLMMRVQLILVKYTVKVNEVIQ</sequence>
<proteinExistence type="predicted"/>
<dbReference type="EMBL" id="FOTS01000001">
    <property type="protein sequence ID" value="SFL31357.1"/>
    <property type="molecule type" value="Genomic_DNA"/>
</dbReference>
<evidence type="ECO:0000313" key="2">
    <source>
        <dbReference type="Proteomes" id="UP000199520"/>
    </source>
</evidence>
<organism evidence="1 2">
    <name type="scientific">Pelosinus propionicus DSM 13327</name>
    <dbReference type="NCBI Taxonomy" id="1123291"/>
    <lineage>
        <taxon>Bacteria</taxon>
        <taxon>Bacillati</taxon>
        <taxon>Bacillota</taxon>
        <taxon>Negativicutes</taxon>
        <taxon>Selenomonadales</taxon>
        <taxon>Sporomusaceae</taxon>
        <taxon>Pelosinus</taxon>
    </lineage>
</organism>
<evidence type="ECO:0000313" key="1">
    <source>
        <dbReference type="EMBL" id="SFL31357.1"/>
    </source>
</evidence>
<accession>A0A1I4GPP2</accession>